<dbReference type="Proteomes" id="UP000054995">
    <property type="component" value="Unassembled WGS sequence"/>
</dbReference>
<evidence type="ECO:0000313" key="2">
    <source>
        <dbReference type="Proteomes" id="UP000054995"/>
    </source>
</evidence>
<accession>A0A0V1FP32</accession>
<proteinExistence type="predicted"/>
<name>A0A0V1FP32_TRIPS</name>
<evidence type="ECO:0000313" key="1">
    <source>
        <dbReference type="EMBL" id="KRY87730.1"/>
    </source>
</evidence>
<sequence>MAVITSNLEIYISITEEYKKTKSGKDFLLYHTFWCTIMADKLWNNRNKRFYRKETPISVRLNSQYGNAFNDPSRIGRAACGPAHTSSTERIFRLLTSDHVKKASDAINIRKQSLEKIFCCISVYYSTFWCSIMADKLVKEIYCLFTGKDIGT</sequence>
<reference evidence="1 2" key="1">
    <citation type="submission" date="2015-01" db="EMBL/GenBank/DDBJ databases">
        <title>Evolution of Trichinella species and genotypes.</title>
        <authorList>
            <person name="Korhonen P.K."/>
            <person name="Edoardo P."/>
            <person name="Giuseppe L.R."/>
            <person name="Gasser R.B."/>
        </authorList>
    </citation>
    <scope>NUCLEOTIDE SEQUENCE [LARGE SCALE GENOMIC DNA]</scope>
    <source>
        <strain evidence="1">ISS470</strain>
    </source>
</reference>
<comment type="caution">
    <text evidence="1">The sequence shown here is derived from an EMBL/GenBank/DDBJ whole genome shotgun (WGS) entry which is preliminary data.</text>
</comment>
<gene>
    <name evidence="1" type="ORF">T4D_14438</name>
</gene>
<keyword evidence="2" id="KW-1185">Reference proteome</keyword>
<organism evidence="1 2">
    <name type="scientific">Trichinella pseudospiralis</name>
    <name type="common">Parasitic roundworm</name>
    <dbReference type="NCBI Taxonomy" id="6337"/>
    <lineage>
        <taxon>Eukaryota</taxon>
        <taxon>Metazoa</taxon>
        <taxon>Ecdysozoa</taxon>
        <taxon>Nematoda</taxon>
        <taxon>Enoplea</taxon>
        <taxon>Dorylaimia</taxon>
        <taxon>Trichinellida</taxon>
        <taxon>Trichinellidae</taxon>
        <taxon>Trichinella</taxon>
    </lineage>
</organism>
<protein>
    <submittedName>
        <fullName evidence="1">Uncharacterized protein</fullName>
    </submittedName>
</protein>
<dbReference type="EMBL" id="JYDT01000051">
    <property type="protein sequence ID" value="KRY87730.1"/>
    <property type="molecule type" value="Genomic_DNA"/>
</dbReference>
<dbReference type="AlphaFoldDB" id="A0A0V1FP32"/>